<evidence type="ECO:0000313" key="3">
    <source>
        <dbReference type="Proteomes" id="UP000037020"/>
    </source>
</evidence>
<reference evidence="2 3" key="1">
    <citation type="submission" date="2015-07" db="EMBL/GenBank/DDBJ databases">
        <authorList>
            <person name="Ju K.-S."/>
            <person name="Doroghazi J.R."/>
            <person name="Metcalf W.W."/>
        </authorList>
    </citation>
    <scope>NUCLEOTIDE SEQUENCE [LARGE SCALE GENOMIC DNA]</scope>
    <source>
        <strain evidence="2 3">NRRL B-3589</strain>
    </source>
</reference>
<dbReference type="InterPro" id="IPR032466">
    <property type="entry name" value="Metal_Hydrolase"/>
</dbReference>
<gene>
    <name evidence="2" type="ORF">ADK38_42590</name>
</gene>
<dbReference type="EMBL" id="LGUT01004139">
    <property type="protein sequence ID" value="KOG59812.1"/>
    <property type="molecule type" value="Genomic_DNA"/>
</dbReference>
<accession>A0ABR5IT99</accession>
<dbReference type="Gene3D" id="3.20.20.140">
    <property type="entry name" value="Metal-dependent hydrolases"/>
    <property type="match status" value="1"/>
</dbReference>
<evidence type="ECO:0000259" key="1">
    <source>
        <dbReference type="Pfam" id="PF01979"/>
    </source>
</evidence>
<dbReference type="Proteomes" id="UP000037020">
    <property type="component" value="Unassembled WGS sequence"/>
</dbReference>
<dbReference type="PANTHER" id="PTHR43135">
    <property type="entry name" value="ALPHA-D-RIBOSE 1-METHYLPHOSPHONATE 5-TRIPHOSPHATE DIPHOSPHATASE"/>
    <property type="match status" value="1"/>
</dbReference>
<evidence type="ECO:0000313" key="2">
    <source>
        <dbReference type="EMBL" id="KOG59812.1"/>
    </source>
</evidence>
<dbReference type="SUPFAM" id="SSF51556">
    <property type="entry name" value="Metallo-dependent hydrolases"/>
    <property type="match status" value="1"/>
</dbReference>
<keyword evidence="3" id="KW-1185">Reference proteome</keyword>
<feature type="domain" description="Amidohydrolase-related" evidence="1">
    <location>
        <begin position="60"/>
        <end position="300"/>
    </location>
</feature>
<sequence>AEAAETVADGGFLLPGLVDAHTHPGLREDGGFDVDALAAHRAAGVAVLRCPGLDGPVPDAVRASPQMPRIIAAGAWLAWSGLSEHADFHTVVDDLVGAAVREVRASDGWCKVMADWDFTAAPVPLDLLRATTEAVHAEGGRIAAHCQSAAGSLNAARAGVDSIEHGMALPAEAIPLMAAHGTAYVPTLTAFGKSAPWRARRGLDRDLLWQEGHRTMLTRAREAYEAGVTVLAGTDSLPHGDIVREIEWLIEAGLPTDAALAAASWRARAWLGLPGLTEGGLADVTAYATDPRHDPTALRNPTRIILRGHITH</sequence>
<feature type="non-terminal residue" evidence="2">
    <location>
        <position position="1"/>
    </location>
</feature>
<dbReference type="InterPro" id="IPR051781">
    <property type="entry name" value="Metallo-dep_Hydrolase"/>
</dbReference>
<dbReference type="Gene3D" id="2.30.40.10">
    <property type="entry name" value="Urease, subunit C, domain 1"/>
    <property type="match status" value="1"/>
</dbReference>
<dbReference type="Pfam" id="PF01979">
    <property type="entry name" value="Amidohydro_1"/>
    <property type="match status" value="1"/>
</dbReference>
<comment type="caution">
    <text evidence="2">The sequence shown here is derived from an EMBL/GenBank/DDBJ whole genome shotgun (WGS) entry which is preliminary data.</text>
</comment>
<dbReference type="InterPro" id="IPR006680">
    <property type="entry name" value="Amidohydro-rel"/>
</dbReference>
<dbReference type="InterPro" id="IPR011059">
    <property type="entry name" value="Metal-dep_hydrolase_composite"/>
</dbReference>
<dbReference type="PANTHER" id="PTHR43135:SF4">
    <property type="entry name" value="AMIDOHYDROLASE-RELATED DOMAIN-CONTAINING PROTEIN"/>
    <property type="match status" value="1"/>
</dbReference>
<organism evidence="2 3">
    <name type="scientific">Streptomyces varsoviensis</name>
    <dbReference type="NCBI Taxonomy" id="67373"/>
    <lineage>
        <taxon>Bacteria</taxon>
        <taxon>Bacillati</taxon>
        <taxon>Actinomycetota</taxon>
        <taxon>Actinomycetes</taxon>
        <taxon>Kitasatosporales</taxon>
        <taxon>Streptomycetaceae</taxon>
        <taxon>Streptomyces</taxon>
    </lineage>
</organism>
<protein>
    <recommendedName>
        <fullName evidence="1">Amidohydrolase-related domain-containing protein</fullName>
    </recommendedName>
</protein>
<name>A0ABR5IT99_9ACTN</name>
<proteinExistence type="predicted"/>